<evidence type="ECO:0000313" key="2">
    <source>
        <dbReference type="EMBL" id="KAK0655765.1"/>
    </source>
</evidence>
<dbReference type="Proteomes" id="UP001174936">
    <property type="component" value="Unassembled WGS sequence"/>
</dbReference>
<dbReference type="Pfam" id="PF20150">
    <property type="entry name" value="2EXR"/>
    <property type="match status" value="1"/>
</dbReference>
<feature type="domain" description="2EXR" evidence="1">
    <location>
        <begin position="11"/>
        <end position="112"/>
    </location>
</feature>
<dbReference type="EMBL" id="JAULSV010000001">
    <property type="protein sequence ID" value="KAK0655765.1"/>
    <property type="molecule type" value="Genomic_DNA"/>
</dbReference>
<keyword evidence="3" id="KW-1185">Reference proteome</keyword>
<dbReference type="AlphaFoldDB" id="A0AA39YPP6"/>
<dbReference type="PANTHER" id="PTHR35910">
    <property type="entry name" value="2EXR DOMAIN-CONTAINING PROTEIN"/>
    <property type="match status" value="1"/>
</dbReference>
<gene>
    <name evidence="2" type="ORF">B0T16DRAFT_397661</name>
</gene>
<name>A0AA39YPP6_9PEZI</name>
<evidence type="ECO:0000259" key="1">
    <source>
        <dbReference type="Pfam" id="PF20150"/>
    </source>
</evidence>
<accession>A0AA39YPP6</accession>
<dbReference type="InterPro" id="IPR045518">
    <property type="entry name" value="2EXR"/>
</dbReference>
<sequence length="338" mass="38925">MAVNPDMATEFHFFPLLPWELRDMIWKFAIRPALPGAHIFRISTAEHRTPEQEASGGHCPQKRERFVAPQCLPRGFDSSQAAPISWTLNNPSMYLVDGGLWTACKESLQAIDKEFQKPTRQEQVWSASEVESSRKKRGRLALPDTATYAVRDNSRHRYITVFPERDLFILQSPGIPALDCVWINLPTFRVIMREWAVTTQGGRHMALKYDPAWDTDTDVDNTGSSRWDSIHSIITVTAFVSDFSVWFIVRRNPMYQGAHKPSRTFYATDRRFVEVDICETGEQNGHSQMWNLDQDRVSSDDHCSRPGPVRFVESLRRALMLFLQSHRVKYGLLACEYL</sequence>
<reference evidence="2" key="1">
    <citation type="submission" date="2023-06" db="EMBL/GenBank/DDBJ databases">
        <title>Genome-scale phylogeny and comparative genomics of the fungal order Sordariales.</title>
        <authorList>
            <consortium name="Lawrence Berkeley National Laboratory"/>
            <person name="Hensen N."/>
            <person name="Bonometti L."/>
            <person name="Westerberg I."/>
            <person name="Brannstrom I.O."/>
            <person name="Guillou S."/>
            <person name="Cros-Aarteil S."/>
            <person name="Calhoun S."/>
            <person name="Haridas S."/>
            <person name="Kuo A."/>
            <person name="Mondo S."/>
            <person name="Pangilinan J."/>
            <person name="Riley R."/>
            <person name="Labutti K."/>
            <person name="Andreopoulos B."/>
            <person name="Lipzen A."/>
            <person name="Chen C."/>
            <person name="Yanf M."/>
            <person name="Daum C."/>
            <person name="Ng V."/>
            <person name="Clum A."/>
            <person name="Steindorff A."/>
            <person name="Ohm R."/>
            <person name="Martin F."/>
            <person name="Silar P."/>
            <person name="Natvig D."/>
            <person name="Lalanne C."/>
            <person name="Gautier V."/>
            <person name="Ament-Velasquez S.L."/>
            <person name="Kruys A."/>
            <person name="Hutchinson M.I."/>
            <person name="Powell A.J."/>
            <person name="Barry K."/>
            <person name="Miller A.N."/>
            <person name="Grigoriev I.V."/>
            <person name="Debuchy R."/>
            <person name="Gladieux P."/>
            <person name="Thoren M.H."/>
            <person name="Johannesson H."/>
        </authorList>
    </citation>
    <scope>NUCLEOTIDE SEQUENCE</scope>
    <source>
        <strain evidence="2">SMH2532-1</strain>
    </source>
</reference>
<organism evidence="2 3">
    <name type="scientific">Cercophora newfieldiana</name>
    <dbReference type="NCBI Taxonomy" id="92897"/>
    <lineage>
        <taxon>Eukaryota</taxon>
        <taxon>Fungi</taxon>
        <taxon>Dikarya</taxon>
        <taxon>Ascomycota</taxon>
        <taxon>Pezizomycotina</taxon>
        <taxon>Sordariomycetes</taxon>
        <taxon>Sordariomycetidae</taxon>
        <taxon>Sordariales</taxon>
        <taxon>Lasiosphaeriaceae</taxon>
        <taxon>Cercophora</taxon>
    </lineage>
</organism>
<protein>
    <recommendedName>
        <fullName evidence="1">2EXR domain-containing protein</fullName>
    </recommendedName>
</protein>
<comment type="caution">
    <text evidence="2">The sequence shown here is derived from an EMBL/GenBank/DDBJ whole genome shotgun (WGS) entry which is preliminary data.</text>
</comment>
<evidence type="ECO:0000313" key="3">
    <source>
        <dbReference type="Proteomes" id="UP001174936"/>
    </source>
</evidence>
<proteinExistence type="predicted"/>
<dbReference type="PANTHER" id="PTHR35910:SF1">
    <property type="entry name" value="2EXR DOMAIN-CONTAINING PROTEIN"/>
    <property type="match status" value="1"/>
</dbReference>